<sequence length="201" mass="22134">MDAALFVCLCFWTSLLCDGTNNMTVTVGQNITLECRSQVSKNDVIEVVQWSRPDLKKYVFLFRDYHYNDNYQDLLFRGRVQLSDPEMKNGNVSVVLKNVNVNDSGTYECRVIAGRSRRRLVKRQEPEPISIIELTVIEPGRPHGHTGGGDKGGGDKGGGDKGVHPGGIAAGSVICVIVVVSMILLAIKLRRKSPYQLAATL</sequence>
<keyword evidence="6" id="KW-0732">Signal</keyword>
<reference evidence="8 9" key="1">
    <citation type="journal article" date="2024" name="Genome Biol. Evol.">
        <title>Chromosome-level genome assembly of the viviparous eelpout Zoarces viviparus.</title>
        <authorList>
            <person name="Fuhrmann N."/>
            <person name="Brasseur M.V."/>
            <person name="Bakowski C.E."/>
            <person name="Podsiadlowski L."/>
            <person name="Prost S."/>
            <person name="Krehenwinkel H."/>
            <person name="Mayer C."/>
        </authorList>
    </citation>
    <scope>NUCLEOTIDE SEQUENCE [LARGE SCALE GENOMIC DNA]</scope>
    <source>
        <strain evidence="8">NO-MEL_2022_Ind0_liver</strain>
    </source>
</reference>
<dbReference type="InterPro" id="IPR050504">
    <property type="entry name" value="IgSF_BTN/MOG"/>
</dbReference>
<name>A0AAW1ERF7_ZOAVI</name>
<evidence type="ECO:0000256" key="5">
    <source>
        <dbReference type="SAM" id="Phobius"/>
    </source>
</evidence>
<evidence type="ECO:0000256" key="1">
    <source>
        <dbReference type="ARBA" id="ARBA00004370"/>
    </source>
</evidence>
<evidence type="ECO:0000256" key="2">
    <source>
        <dbReference type="ARBA" id="ARBA00023136"/>
    </source>
</evidence>
<evidence type="ECO:0000256" key="6">
    <source>
        <dbReference type="SAM" id="SignalP"/>
    </source>
</evidence>
<dbReference type="PANTHER" id="PTHR24100:SF151">
    <property type="entry name" value="ICOS LIGAND"/>
    <property type="match status" value="1"/>
</dbReference>
<comment type="caution">
    <text evidence="8">The sequence shown here is derived from an EMBL/GenBank/DDBJ whole genome shotgun (WGS) entry which is preliminary data.</text>
</comment>
<gene>
    <name evidence="8" type="ORF">VZT92_017494</name>
</gene>
<dbReference type="PANTHER" id="PTHR24100">
    <property type="entry name" value="BUTYROPHILIN"/>
    <property type="match status" value="1"/>
</dbReference>
<feature type="chain" id="PRO_5043385141" description="Ig-like domain-containing protein" evidence="6">
    <location>
        <begin position="20"/>
        <end position="201"/>
    </location>
</feature>
<dbReference type="GO" id="GO:0009897">
    <property type="term" value="C:external side of plasma membrane"/>
    <property type="evidence" value="ECO:0007669"/>
    <property type="project" value="TreeGrafter"/>
</dbReference>
<dbReference type="GO" id="GO:0001817">
    <property type="term" value="P:regulation of cytokine production"/>
    <property type="evidence" value="ECO:0007669"/>
    <property type="project" value="TreeGrafter"/>
</dbReference>
<dbReference type="PROSITE" id="PS50835">
    <property type="entry name" value="IG_LIKE"/>
    <property type="match status" value="1"/>
</dbReference>
<feature type="domain" description="Ig-like" evidence="7">
    <location>
        <begin position="28"/>
        <end position="122"/>
    </location>
</feature>
<keyword evidence="3" id="KW-0393">Immunoglobulin domain</keyword>
<dbReference type="InterPro" id="IPR003599">
    <property type="entry name" value="Ig_sub"/>
</dbReference>
<dbReference type="GO" id="GO:0050852">
    <property type="term" value="P:T cell receptor signaling pathway"/>
    <property type="evidence" value="ECO:0007669"/>
    <property type="project" value="TreeGrafter"/>
</dbReference>
<dbReference type="SUPFAM" id="SSF48726">
    <property type="entry name" value="Immunoglobulin"/>
    <property type="match status" value="1"/>
</dbReference>
<dbReference type="InterPro" id="IPR013783">
    <property type="entry name" value="Ig-like_fold"/>
</dbReference>
<feature type="region of interest" description="Disordered" evidence="4">
    <location>
        <begin position="139"/>
        <end position="162"/>
    </location>
</feature>
<keyword evidence="5" id="KW-1133">Transmembrane helix</keyword>
<feature type="transmembrane region" description="Helical" evidence="5">
    <location>
        <begin position="168"/>
        <end position="187"/>
    </location>
</feature>
<dbReference type="Proteomes" id="UP001488805">
    <property type="component" value="Unassembled WGS sequence"/>
</dbReference>
<feature type="signal peptide" evidence="6">
    <location>
        <begin position="1"/>
        <end position="19"/>
    </location>
</feature>
<evidence type="ECO:0000259" key="7">
    <source>
        <dbReference type="PROSITE" id="PS50835"/>
    </source>
</evidence>
<organism evidence="8 9">
    <name type="scientific">Zoarces viviparus</name>
    <name type="common">Viviparous eelpout</name>
    <name type="synonym">Blennius viviparus</name>
    <dbReference type="NCBI Taxonomy" id="48416"/>
    <lineage>
        <taxon>Eukaryota</taxon>
        <taxon>Metazoa</taxon>
        <taxon>Chordata</taxon>
        <taxon>Craniata</taxon>
        <taxon>Vertebrata</taxon>
        <taxon>Euteleostomi</taxon>
        <taxon>Actinopterygii</taxon>
        <taxon>Neopterygii</taxon>
        <taxon>Teleostei</taxon>
        <taxon>Neoteleostei</taxon>
        <taxon>Acanthomorphata</taxon>
        <taxon>Eupercaria</taxon>
        <taxon>Perciformes</taxon>
        <taxon>Cottioidei</taxon>
        <taxon>Zoarcales</taxon>
        <taxon>Zoarcidae</taxon>
        <taxon>Zoarcinae</taxon>
        <taxon>Zoarces</taxon>
    </lineage>
</organism>
<dbReference type="SMART" id="SM00406">
    <property type="entry name" value="IGv"/>
    <property type="match status" value="1"/>
</dbReference>
<dbReference type="GO" id="GO:0005102">
    <property type="term" value="F:signaling receptor binding"/>
    <property type="evidence" value="ECO:0007669"/>
    <property type="project" value="TreeGrafter"/>
</dbReference>
<dbReference type="InterPro" id="IPR036179">
    <property type="entry name" value="Ig-like_dom_sf"/>
</dbReference>
<evidence type="ECO:0000256" key="4">
    <source>
        <dbReference type="SAM" id="MobiDB-lite"/>
    </source>
</evidence>
<dbReference type="AlphaFoldDB" id="A0AAW1ERF7"/>
<feature type="compositionally biased region" description="Basic and acidic residues" evidence="4">
    <location>
        <begin position="152"/>
        <end position="162"/>
    </location>
</feature>
<protein>
    <recommendedName>
        <fullName evidence="7">Ig-like domain-containing protein</fullName>
    </recommendedName>
</protein>
<dbReference type="SMART" id="SM00409">
    <property type="entry name" value="IG"/>
    <property type="match status" value="1"/>
</dbReference>
<keyword evidence="2 5" id="KW-0472">Membrane</keyword>
<dbReference type="EMBL" id="JBCEZU010000145">
    <property type="protein sequence ID" value="KAK9525170.1"/>
    <property type="molecule type" value="Genomic_DNA"/>
</dbReference>
<accession>A0AAW1ERF7</accession>
<evidence type="ECO:0000256" key="3">
    <source>
        <dbReference type="ARBA" id="ARBA00023319"/>
    </source>
</evidence>
<dbReference type="Gene3D" id="2.60.40.10">
    <property type="entry name" value="Immunoglobulins"/>
    <property type="match status" value="1"/>
</dbReference>
<proteinExistence type="predicted"/>
<evidence type="ECO:0000313" key="9">
    <source>
        <dbReference type="Proteomes" id="UP001488805"/>
    </source>
</evidence>
<keyword evidence="9" id="KW-1185">Reference proteome</keyword>
<keyword evidence="5" id="KW-0812">Transmembrane</keyword>
<dbReference type="InterPro" id="IPR013106">
    <property type="entry name" value="Ig_V-set"/>
</dbReference>
<dbReference type="Pfam" id="PF07686">
    <property type="entry name" value="V-set"/>
    <property type="match status" value="1"/>
</dbReference>
<dbReference type="InterPro" id="IPR007110">
    <property type="entry name" value="Ig-like_dom"/>
</dbReference>
<comment type="subcellular location">
    <subcellularLocation>
        <location evidence="1">Membrane</location>
    </subcellularLocation>
</comment>
<evidence type="ECO:0000313" key="8">
    <source>
        <dbReference type="EMBL" id="KAK9525170.1"/>
    </source>
</evidence>